<dbReference type="AlphaFoldDB" id="A0A0A1U0A6"/>
<dbReference type="GeneID" id="14884914"/>
<dbReference type="VEuPathDB" id="AmoebaDB:EIN_135050"/>
<dbReference type="Proteomes" id="UP000014680">
    <property type="component" value="Unassembled WGS sequence"/>
</dbReference>
<keyword evidence="2" id="KW-1185">Reference proteome</keyword>
<evidence type="ECO:0000313" key="2">
    <source>
        <dbReference type="Proteomes" id="UP000014680"/>
    </source>
</evidence>
<organism evidence="1 2">
    <name type="scientific">Entamoeba invadens IP1</name>
    <dbReference type="NCBI Taxonomy" id="370355"/>
    <lineage>
        <taxon>Eukaryota</taxon>
        <taxon>Amoebozoa</taxon>
        <taxon>Evosea</taxon>
        <taxon>Archamoebae</taxon>
        <taxon>Mastigamoebida</taxon>
        <taxon>Entamoebidae</taxon>
        <taxon>Entamoeba</taxon>
    </lineage>
</organism>
<name>A0A0A1U0A6_ENTIV</name>
<accession>A0A0A1U0A6</accession>
<dbReference type="EMBL" id="KB207027">
    <property type="protein sequence ID" value="ELP85921.1"/>
    <property type="molecule type" value="Genomic_DNA"/>
</dbReference>
<proteinExistence type="predicted"/>
<dbReference type="OMA" id="VWMNEDE"/>
<dbReference type="KEGG" id="eiv:EIN_135050"/>
<evidence type="ECO:0000313" key="1">
    <source>
        <dbReference type="EMBL" id="ELP85921.1"/>
    </source>
</evidence>
<protein>
    <submittedName>
        <fullName evidence="1">Uncharacterized protein</fullName>
    </submittedName>
</protein>
<gene>
    <name evidence="1" type="ORF">EIN_135050</name>
</gene>
<reference evidence="1 2" key="1">
    <citation type="submission" date="2012-10" db="EMBL/GenBank/DDBJ databases">
        <authorList>
            <person name="Zafar N."/>
            <person name="Inman J."/>
            <person name="Hall N."/>
            <person name="Lorenzi H."/>
            <person name="Caler E."/>
        </authorList>
    </citation>
    <scope>NUCLEOTIDE SEQUENCE [LARGE SCALE GENOMIC DNA]</scope>
    <source>
        <strain evidence="1 2">IP1</strain>
    </source>
</reference>
<dbReference type="RefSeq" id="XP_004185267.1">
    <property type="nucleotide sequence ID" value="XM_004185219.1"/>
</dbReference>
<sequence length="226" mass="26026">MSVLMSAQKESKSYEAIQQGILISLLVANGVSIELNCPSRFASKTMQLFVIRDVYINNISIDFGRRVEEECQKQYELDSREMGVKSIGKSQDKLVKNLKRRRDLNKAALSFNSIFNLVQNYGYTFDLKQVKGSKKTLQMIKIKNINFNGMVWMNEDEIIRRGTLVNQYITSLCRRGTSSLTFEGYDPQLYQILTSQENKQDNYSQETLSGSVMTQERPKLFLKLVL</sequence>